<sequence length="122" mass="12738">MDRAFNPDRYDADGQLVLASAEGGGGGGTHKATSGPWTTASGVAGELHRDMQTAMTDLGHAHEGLGNGTSGFASAKALGALRPGWEERLSGIRDLCGHLDGEMKKVGVEFHENEVGTKKSFK</sequence>
<dbReference type="STRING" id="1678637.AC230_29485"/>
<reference evidence="3" key="1">
    <citation type="submission" date="2015-07" db="EMBL/GenBank/DDBJ databases">
        <title>Draft genome sequence of Streptomyces sp. CMAA 1322, a bacterium isolated from Caatinga biome, from dry forest semiarid of Brazil.</title>
        <authorList>
            <person name="Santos S.N."/>
            <person name="Gacesa R."/>
            <person name="Taketani R.G."/>
            <person name="Long P.F."/>
            <person name="Melo I.S."/>
        </authorList>
    </citation>
    <scope>NUCLEOTIDE SEQUENCE [LARGE SCALE GENOMIC DNA]</scope>
    <source>
        <strain evidence="3">CMAA 1322</strain>
    </source>
</reference>
<name>A0A0K9X817_9ACTN</name>
<feature type="compositionally biased region" description="Basic and acidic residues" evidence="1">
    <location>
        <begin position="1"/>
        <end position="12"/>
    </location>
</feature>
<feature type="compositionally biased region" description="Polar residues" evidence="1">
    <location>
        <begin position="31"/>
        <end position="41"/>
    </location>
</feature>
<evidence type="ECO:0000256" key="1">
    <source>
        <dbReference type="SAM" id="MobiDB-lite"/>
    </source>
</evidence>
<comment type="caution">
    <text evidence="2">The sequence shown here is derived from an EMBL/GenBank/DDBJ whole genome shotgun (WGS) entry which is preliminary data.</text>
</comment>
<protein>
    <submittedName>
        <fullName evidence="2">Uncharacterized protein</fullName>
    </submittedName>
</protein>
<gene>
    <name evidence="2" type="ORF">AC230_29485</name>
</gene>
<dbReference type="AlphaFoldDB" id="A0A0K9X817"/>
<feature type="region of interest" description="Disordered" evidence="1">
    <location>
        <begin position="1"/>
        <end position="41"/>
    </location>
</feature>
<keyword evidence="3" id="KW-1185">Reference proteome</keyword>
<dbReference type="PATRIC" id="fig|1678637.3.peg.6283"/>
<dbReference type="Proteomes" id="UP000037288">
    <property type="component" value="Unassembled WGS sequence"/>
</dbReference>
<evidence type="ECO:0000313" key="2">
    <source>
        <dbReference type="EMBL" id="KNB49589.1"/>
    </source>
</evidence>
<proteinExistence type="predicted"/>
<dbReference type="EMBL" id="LFXA01000018">
    <property type="protein sequence ID" value="KNB49589.1"/>
    <property type="molecule type" value="Genomic_DNA"/>
</dbReference>
<evidence type="ECO:0000313" key="3">
    <source>
        <dbReference type="Proteomes" id="UP000037288"/>
    </source>
</evidence>
<organism evidence="2 3">
    <name type="scientific">Streptomyces caatingaensis</name>
    <dbReference type="NCBI Taxonomy" id="1678637"/>
    <lineage>
        <taxon>Bacteria</taxon>
        <taxon>Bacillati</taxon>
        <taxon>Actinomycetota</taxon>
        <taxon>Actinomycetes</taxon>
        <taxon>Kitasatosporales</taxon>
        <taxon>Streptomycetaceae</taxon>
        <taxon>Streptomyces</taxon>
    </lineage>
</organism>
<accession>A0A0K9X817</accession>